<evidence type="ECO:0000256" key="1">
    <source>
        <dbReference type="SAM" id="Phobius"/>
    </source>
</evidence>
<evidence type="ECO:0000313" key="3">
    <source>
        <dbReference type="Proteomes" id="UP000006327"/>
    </source>
</evidence>
<gene>
    <name evidence="2" type="ORF">GARC_2115</name>
</gene>
<evidence type="ECO:0008006" key="4">
    <source>
        <dbReference type="Google" id="ProtNLM"/>
    </source>
</evidence>
<dbReference type="EMBL" id="BAEO01000027">
    <property type="protein sequence ID" value="GAC19082.1"/>
    <property type="molecule type" value="Genomic_DNA"/>
</dbReference>
<feature type="transmembrane region" description="Helical" evidence="1">
    <location>
        <begin position="79"/>
        <end position="99"/>
    </location>
</feature>
<dbReference type="PANTHER" id="PTHR35519:SF2">
    <property type="entry name" value="PH DOMAIN PROTEIN"/>
    <property type="match status" value="1"/>
</dbReference>
<keyword evidence="3" id="KW-1185">Reference proteome</keyword>
<dbReference type="OrthoDB" id="513552at2"/>
<name>K6YLP1_9ALTE</name>
<keyword evidence="1" id="KW-1133">Transmembrane helix</keyword>
<evidence type="ECO:0000313" key="2">
    <source>
        <dbReference type="EMBL" id="GAC19082.1"/>
    </source>
</evidence>
<protein>
    <recommendedName>
        <fullName evidence="4">DUF4112 domain-containing protein</fullName>
    </recommendedName>
</protein>
<dbReference type="InterPro" id="IPR025187">
    <property type="entry name" value="DUF4112"/>
</dbReference>
<keyword evidence="1" id="KW-0472">Membrane</keyword>
<organism evidence="2 3">
    <name type="scientific">Paraglaciecola arctica BSs20135</name>
    <dbReference type="NCBI Taxonomy" id="493475"/>
    <lineage>
        <taxon>Bacteria</taxon>
        <taxon>Pseudomonadati</taxon>
        <taxon>Pseudomonadota</taxon>
        <taxon>Gammaproteobacteria</taxon>
        <taxon>Alteromonadales</taxon>
        <taxon>Alteromonadaceae</taxon>
        <taxon>Paraglaciecola</taxon>
    </lineage>
</organism>
<dbReference type="AlphaFoldDB" id="K6YLP1"/>
<dbReference type="RefSeq" id="WP_007619502.1">
    <property type="nucleotide sequence ID" value="NZ_BAEO01000027.1"/>
</dbReference>
<dbReference type="eggNOG" id="ENOG5032RYR">
    <property type="taxonomic scope" value="Bacteria"/>
</dbReference>
<comment type="caution">
    <text evidence="2">The sequence shown here is derived from an EMBL/GenBank/DDBJ whole genome shotgun (WGS) entry which is preliminary data.</text>
</comment>
<accession>K6YLP1</accession>
<sequence>MNTTLQAPKALLRAQKLANLTDTKFRIPLIGIPVGLDFLVGLIPVVGDLIMVGVSLSIVTMAKSMQVPQALRIAMLRNIGIDFVLGLIPFVGDVVDLFYKSNQKNVRIMEKWWVSQNHQAIQSKGQQTLQEWKNSQDS</sequence>
<dbReference type="PANTHER" id="PTHR35519">
    <property type="entry name" value="MEMBRANE PROTEINS"/>
    <property type="match status" value="1"/>
</dbReference>
<reference evidence="2 3" key="1">
    <citation type="journal article" date="2017" name="Antonie Van Leeuwenhoek">
        <title>Rhizobium rhizosphaerae sp. nov., a novel species isolated from rice rhizosphere.</title>
        <authorList>
            <person name="Zhao J.J."/>
            <person name="Zhang J."/>
            <person name="Zhang R.J."/>
            <person name="Zhang C.W."/>
            <person name="Yin H.Q."/>
            <person name="Zhang X.X."/>
        </authorList>
    </citation>
    <scope>NUCLEOTIDE SEQUENCE [LARGE SCALE GENOMIC DNA]</scope>
    <source>
        <strain evidence="2 3">BSs20135</strain>
    </source>
</reference>
<dbReference type="Proteomes" id="UP000006327">
    <property type="component" value="Unassembled WGS sequence"/>
</dbReference>
<dbReference type="STRING" id="493475.GARC_2115"/>
<dbReference type="Pfam" id="PF13430">
    <property type="entry name" value="DUF4112"/>
    <property type="match status" value="1"/>
</dbReference>
<proteinExistence type="predicted"/>
<feature type="transmembrane region" description="Helical" evidence="1">
    <location>
        <begin position="34"/>
        <end position="59"/>
    </location>
</feature>
<keyword evidence="1" id="KW-0812">Transmembrane</keyword>